<reference evidence="4 5" key="1">
    <citation type="submission" date="2021-06" db="EMBL/GenBank/DDBJ databases">
        <title>Sphingomonas sp. XMGL2, whole genome shotgun sequencing project.</title>
        <authorList>
            <person name="Zhao G."/>
            <person name="Shen L."/>
        </authorList>
    </citation>
    <scope>NUCLEOTIDE SEQUENCE [LARGE SCALE GENOMIC DNA]</scope>
    <source>
        <strain evidence="4 5">XMGL2</strain>
    </source>
</reference>
<sequence>MMTNLKKFAASAAVVAIALTGASAAQATTFPIDSNGDGMSYDGPGDNFFIVTGTPASDFITATFFQGYETATSFNDTFTFRLPQDGVGGGSISLAVPSGATMTLTDLVINGVSYAAQLAALGGDKLTVSGIPIEALELNTIQVIGSGRGTYSGTVAFQASAVPEPAVWAMMLSGFGLVGFAMRRRRANVQFA</sequence>
<dbReference type="NCBIfam" id="NF038126">
    <property type="entry name" value="PEP_CTERM_FxDxF"/>
    <property type="match status" value="1"/>
</dbReference>
<organism evidence="4 5">
    <name type="scientific">Sphingomonas quercus</name>
    <dbReference type="NCBI Taxonomy" id="2842451"/>
    <lineage>
        <taxon>Bacteria</taxon>
        <taxon>Pseudomonadati</taxon>
        <taxon>Pseudomonadota</taxon>
        <taxon>Alphaproteobacteria</taxon>
        <taxon>Sphingomonadales</taxon>
        <taxon>Sphingomonadaceae</taxon>
        <taxon>Sphingomonas</taxon>
    </lineage>
</organism>
<evidence type="ECO:0000256" key="1">
    <source>
        <dbReference type="SAM" id="Phobius"/>
    </source>
</evidence>
<feature type="chain" id="PRO_5045246327" evidence="2">
    <location>
        <begin position="28"/>
        <end position="192"/>
    </location>
</feature>
<keyword evidence="1" id="KW-1133">Transmembrane helix</keyword>
<dbReference type="Proteomes" id="UP000776276">
    <property type="component" value="Unassembled WGS sequence"/>
</dbReference>
<dbReference type="EMBL" id="JAHKRT010000001">
    <property type="protein sequence ID" value="MBU3076755.1"/>
    <property type="molecule type" value="Genomic_DNA"/>
</dbReference>
<comment type="caution">
    <text evidence="4">The sequence shown here is derived from an EMBL/GenBank/DDBJ whole genome shotgun (WGS) entry which is preliminary data.</text>
</comment>
<keyword evidence="2" id="KW-0732">Signal</keyword>
<evidence type="ECO:0000256" key="2">
    <source>
        <dbReference type="SAM" id="SignalP"/>
    </source>
</evidence>
<feature type="signal peptide" evidence="2">
    <location>
        <begin position="1"/>
        <end position="27"/>
    </location>
</feature>
<keyword evidence="5" id="KW-1185">Reference proteome</keyword>
<accession>A0ABS6BEL2</accession>
<dbReference type="Pfam" id="PF07589">
    <property type="entry name" value="PEP-CTERM"/>
    <property type="match status" value="1"/>
</dbReference>
<feature type="domain" description="Ice-binding protein C-terminal" evidence="3">
    <location>
        <begin position="161"/>
        <end position="185"/>
    </location>
</feature>
<name>A0ABS6BEL2_9SPHN</name>
<dbReference type="NCBIfam" id="NF035944">
    <property type="entry name" value="PEPxxWA-CTERM"/>
    <property type="match status" value="1"/>
</dbReference>
<keyword evidence="1" id="KW-0812">Transmembrane</keyword>
<keyword evidence="1" id="KW-0472">Membrane</keyword>
<gene>
    <name evidence="4" type="ORF">KOF26_02665</name>
</gene>
<feature type="transmembrane region" description="Helical" evidence="1">
    <location>
        <begin position="165"/>
        <end position="182"/>
    </location>
</feature>
<evidence type="ECO:0000313" key="5">
    <source>
        <dbReference type="Proteomes" id="UP000776276"/>
    </source>
</evidence>
<dbReference type="RefSeq" id="WP_216319498.1">
    <property type="nucleotide sequence ID" value="NZ_JAHKRT010000001.1"/>
</dbReference>
<proteinExistence type="predicted"/>
<evidence type="ECO:0000313" key="4">
    <source>
        <dbReference type="EMBL" id="MBU3076755.1"/>
    </source>
</evidence>
<protein>
    <submittedName>
        <fullName evidence="4">FxDxF family PEP-CTERM protein</fullName>
    </submittedName>
</protein>
<evidence type="ECO:0000259" key="3">
    <source>
        <dbReference type="Pfam" id="PF07589"/>
    </source>
</evidence>
<dbReference type="NCBIfam" id="TIGR02595">
    <property type="entry name" value="PEP_CTERM"/>
    <property type="match status" value="1"/>
</dbReference>
<dbReference type="InterPro" id="IPR013424">
    <property type="entry name" value="Ice-binding_C"/>
</dbReference>